<proteinExistence type="predicted"/>
<gene>
    <name evidence="1" type="ORF">MX989_11105</name>
</gene>
<protein>
    <recommendedName>
        <fullName evidence="3">DUF4123 domain-containing protein</fullName>
    </recommendedName>
</protein>
<dbReference type="AlphaFoldDB" id="A0AAE4DX02"/>
<evidence type="ECO:0000313" key="1">
    <source>
        <dbReference type="EMBL" id="MDR9946622.1"/>
    </source>
</evidence>
<evidence type="ECO:0000313" key="2">
    <source>
        <dbReference type="Proteomes" id="UP001185068"/>
    </source>
</evidence>
<dbReference type="RefSeq" id="WP_154232945.1">
    <property type="nucleotide sequence ID" value="NZ_JACWFD010000001.1"/>
</dbReference>
<accession>A0AAE4DX02</accession>
<evidence type="ECO:0008006" key="3">
    <source>
        <dbReference type="Google" id="ProtNLM"/>
    </source>
</evidence>
<sequence length="300" mass="34123">MDSESFYDINEKINNAAFSKNGHCFLLIDASLEQYQSEAFLSDILRDYKSYPVKFHQRELQGALPLYLFPLSTLSERDGQLFNNSIYHSLNELKVEKLDSGEGRSVCAWISTDLTGGQLAEQIALSVVQPIQSVGDILLRYFDPSVFGLLMHILDKWQKQQLLRNINAWSYIDGDGMVQVVNGDGECKKKLNYSLGLTELNFSEMSRILVINKILRAYRKMGVVHKLSECEMVNLLRPALGYYYSTFSPSDNDVINFGLDVLNAQRLFYQGGVFSKYIDNCGAHLQLYSDIRSRIESQAC</sequence>
<dbReference type="Proteomes" id="UP001185068">
    <property type="component" value="Unassembled WGS sequence"/>
</dbReference>
<name>A0AAE4DX02_9ENTR</name>
<dbReference type="EMBL" id="JALLIR010000001">
    <property type="protein sequence ID" value="MDR9946622.1"/>
    <property type="molecule type" value="Genomic_DNA"/>
</dbReference>
<comment type="caution">
    <text evidence="1">The sequence shown here is derived from an EMBL/GenBank/DDBJ whole genome shotgun (WGS) entry which is preliminary data.</text>
</comment>
<organism evidence="1 2">
    <name type="scientific">Enterobacter sichuanensis</name>
    <dbReference type="NCBI Taxonomy" id="2071710"/>
    <lineage>
        <taxon>Bacteria</taxon>
        <taxon>Pseudomonadati</taxon>
        <taxon>Pseudomonadota</taxon>
        <taxon>Gammaproteobacteria</taxon>
        <taxon>Enterobacterales</taxon>
        <taxon>Enterobacteriaceae</taxon>
        <taxon>Enterobacter</taxon>
        <taxon>Enterobacter cloacae complex</taxon>
    </lineage>
</organism>
<reference evidence="1" key="1">
    <citation type="submission" date="2022-11" db="EMBL/GenBank/DDBJ databases">
        <title>blaNDM-1 and qnrB1 co-producing ST413 Enterobacter.</title>
        <authorList>
            <person name="Halder G."/>
            <person name="Chaudhuri B."/>
            <person name="Dutta S."/>
        </authorList>
    </citation>
    <scope>NUCLEOTIDE SEQUENCE</scope>
    <source>
        <strain evidence="1">PEER684</strain>
    </source>
</reference>